<dbReference type="EMBL" id="VKHP01000953">
    <property type="protein sequence ID" value="NEV03207.1"/>
    <property type="molecule type" value="Genomic_DNA"/>
</dbReference>
<comment type="caution">
    <text evidence="2">The sequence shown here is derived from an EMBL/GenBank/DDBJ whole genome shotgun (WGS) entry which is preliminary data.</text>
</comment>
<dbReference type="InterPro" id="IPR039365">
    <property type="entry name" value="IS701-like"/>
</dbReference>
<gene>
    <name evidence="2" type="ORF">FNJ47_48700</name>
</gene>
<dbReference type="InterPro" id="IPR038721">
    <property type="entry name" value="IS701-like_DDE_dom"/>
</dbReference>
<name>A0A6P1BXG9_9BRAD</name>
<dbReference type="Proteomes" id="UP000468531">
    <property type="component" value="Unassembled WGS sequence"/>
</dbReference>
<keyword evidence="3" id="KW-1185">Reference proteome</keyword>
<dbReference type="PANTHER" id="PTHR33627:SF1">
    <property type="entry name" value="TRANSPOSASE"/>
    <property type="match status" value="1"/>
</dbReference>
<reference evidence="2 3" key="1">
    <citation type="journal article" date="2020" name="Arch. Microbiol.">
        <title>Bradyrhizobium uaiense sp. nov., a new highly efficient cowpea symbiont.</title>
        <authorList>
            <person name="Cabral Michel D."/>
            <person name="Azarias Guimaraes A."/>
            <person name="Martins da Costa E."/>
            <person name="Soares de Carvalho T."/>
            <person name="Balsanelli E."/>
            <person name="Willems A."/>
            <person name="Maltempi de Souza E."/>
            <person name="de Souza Moreira F.M."/>
        </authorList>
    </citation>
    <scope>NUCLEOTIDE SEQUENCE [LARGE SCALE GENOMIC DNA]</scope>
    <source>
        <strain evidence="2 3">UFLA 03-164</strain>
    </source>
</reference>
<organism evidence="2 3">
    <name type="scientific">Bradyrhizobium uaiense</name>
    <dbReference type="NCBI Taxonomy" id="2594946"/>
    <lineage>
        <taxon>Bacteria</taxon>
        <taxon>Pseudomonadati</taxon>
        <taxon>Pseudomonadota</taxon>
        <taxon>Alphaproteobacteria</taxon>
        <taxon>Hyphomicrobiales</taxon>
        <taxon>Nitrobacteraceae</taxon>
        <taxon>Bradyrhizobium</taxon>
    </lineage>
</organism>
<dbReference type="AlphaFoldDB" id="A0A6P1BXG9"/>
<proteinExistence type="predicted"/>
<evidence type="ECO:0000313" key="3">
    <source>
        <dbReference type="Proteomes" id="UP000468531"/>
    </source>
</evidence>
<feature type="domain" description="Transposase IS701-like DDE" evidence="1">
    <location>
        <begin position="2"/>
        <end position="81"/>
    </location>
</feature>
<evidence type="ECO:0000313" key="2">
    <source>
        <dbReference type="EMBL" id="NEV03207.1"/>
    </source>
</evidence>
<feature type="non-terminal residue" evidence="2">
    <location>
        <position position="81"/>
    </location>
</feature>
<protein>
    <submittedName>
        <fullName evidence="2">Transposase</fullName>
    </submittedName>
</protein>
<feature type="non-terminal residue" evidence="2">
    <location>
        <position position="1"/>
    </location>
</feature>
<sequence length="81" mass="8698">PLYVAGLIGPGDRKSIQPMAERLASGSYDQLHHFIADGVWDATPLETELLNQADRLVGGRDAVLVIDDTSLPKKGERSVGV</sequence>
<accession>A0A6P1BXG9</accession>
<dbReference type="PANTHER" id="PTHR33627">
    <property type="entry name" value="TRANSPOSASE"/>
    <property type="match status" value="1"/>
</dbReference>
<dbReference type="Pfam" id="PF13546">
    <property type="entry name" value="DDE_5"/>
    <property type="match status" value="1"/>
</dbReference>
<evidence type="ECO:0000259" key="1">
    <source>
        <dbReference type="Pfam" id="PF13546"/>
    </source>
</evidence>
<dbReference type="RefSeq" id="WP_163163762.1">
    <property type="nucleotide sequence ID" value="NZ_VKHP01000953.1"/>
</dbReference>